<accession>A0A7H8V358</accession>
<sequence>MIANIRIRADGQSSALCSLDLMKFGIDDVRQRMKERGIAKDSFFICGFYDWGIDTVLTLEEAYLLKTAIIGFYDGDDYIVQHMLRNHKPISEVISHYYRFLSKDEVEVMQHLLRNQEVSSVVEFFFKANNWISALQLYINQGLILNTKKGFYIQVI</sequence>
<evidence type="ECO:0000313" key="2">
    <source>
        <dbReference type="Proteomes" id="UP000509535"/>
    </source>
</evidence>
<proteinExistence type="predicted"/>
<name>A0A7H8V358_STRSA</name>
<protein>
    <submittedName>
        <fullName evidence="1">Uncharacterized protein</fullName>
    </submittedName>
</protein>
<dbReference type="AlphaFoldDB" id="A0A7H8V358"/>
<dbReference type="EMBL" id="CP040798">
    <property type="protein sequence ID" value="QLB50954.1"/>
    <property type="molecule type" value="Genomic_DNA"/>
</dbReference>
<reference evidence="1 2" key="1">
    <citation type="submission" date="2019-06" db="EMBL/GenBank/DDBJ databases">
        <title>The organization of the Streptococcus sanguinis genomes.</title>
        <authorList>
            <person name="Wang H.Y."/>
            <person name="Chen Y.Y.M."/>
            <person name="Wu C.H."/>
        </authorList>
    </citation>
    <scope>NUCLEOTIDE SEQUENCE [LARGE SCALE GENOMIC DNA]</scope>
    <source>
        <strain evidence="1 2">CGMH058</strain>
    </source>
</reference>
<dbReference type="RefSeq" id="WP_176799622.1">
    <property type="nucleotide sequence ID" value="NZ_CP040798.1"/>
</dbReference>
<organism evidence="1 2">
    <name type="scientific">Streptococcus sanguinis</name>
    <dbReference type="NCBI Taxonomy" id="1305"/>
    <lineage>
        <taxon>Bacteria</taxon>
        <taxon>Bacillati</taxon>
        <taxon>Bacillota</taxon>
        <taxon>Bacilli</taxon>
        <taxon>Lactobacillales</taxon>
        <taxon>Streptococcaceae</taxon>
        <taxon>Streptococcus</taxon>
    </lineage>
</organism>
<evidence type="ECO:0000313" key="1">
    <source>
        <dbReference type="EMBL" id="QLB50954.1"/>
    </source>
</evidence>
<dbReference type="Proteomes" id="UP000509535">
    <property type="component" value="Chromosome"/>
</dbReference>
<gene>
    <name evidence="1" type="ORF">FDP16_11045</name>
</gene>